<evidence type="ECO:0000256" key="7">
    <source>
        <dbReference type="SAM" id="SignalP"/>
    </source>
</evidence>
<keyword evidence="4" id="KW-1015">Disulfide bond</keyword>
<evidence type="ECO:0000313" key="10">
    <source>
        <dbReference type="Proteomes" id="UP000494165"/>
    </source>
</evidence>
<organism evidence="9 10">
    <name type="scientific">Cloeon dipterum</name>
    <dbReference type="NCBI Taxonomy" id="197152"/>
    <lineage>
        <taxon>Eukaryota</taxon>
        <taxon>Metazoa</taxon>
        <taxon>Ecdysozoa</taxon>
        <taxon>Arthropoda</taxon>
        <taxon>Hexapoda</taxon>
        <taxon>Insecta</taxon>
        <taxon>Pterygota</taxon>
        <taxon>Palaeoptera</taxon>
        <taxon>Ephemeroptera</taxon>
        <taxon>Pisciforma</taxon>
        <taxon>Baetidae</taxon>
        <taxon>Cloeon</taxon>
    </lineage>
</organism>
<feature type="signal peptide" evidence="7">
    <location>
        <begin position="1"/>
        <end position="19"/>
    </location>
</feature>
<dbReference type="SMART" id="SM00494">
    <property type="entry name" value="ChtBD2"/>
    <property type="match status" value="3"/>
</dbReference>
<evidence type="ECO:0000256" key="6">
    <source>
        <dbReference type="SAM" id="MobiDB-lite"/>
    </source>
</evidence>
<evidence type="ECO:0000256" key="3">
    <source>
        <dbReference type="ARBA" id="ARBA00022737"/>
    </source>
</evidence>
<evidence type="ECO:0000313" key="9">
    <source>
        <dbReference type="EMBL" id="CAB3378175.1"/>
    </source>
</evidence>
<dbReference type="GO" id="GO:0005576">
    <property type="term" value="C:extracellular region"/>
    <property type="evidence" value="ECO:0007669"/>
    <property type="project" value="InterPro"/>
</dbReference>
<sequence>MAAPRLFLLLCLLVAFAACLPQRKNQPGSRSKAPPPRAQQEDDEQFSDECPEPNGYFADAEQCDKYYACTEGVIEERLCPDGMVFNDFSSQHEKCDLPFGIDCSQRPKLQTPQPSTHCPRKHGYFAHADPKICDKFYYCVDGMFNAITCPDGLVYSAKTGICTWPDEAQKKHCSSEDVFNFSCPKTNQTGMAIHPRYADPEDCQFFYVCINGETPRRNGCMLGKVFNDATKSCDSVKNVPECKDWYKGILTDAELERLDKPKPKPKTPSESATTAPHRSRRPSQKAKPAEVSHEEDEA</sequence>
<dbReference type="FunFam" id="2.170.140.10:FF:000002">
    <property type="entry name" value="Gasp, isoform A"/>
    <property type="match status" value="1"/>
</dbReference>
<evidence type="ECO:0000256" key="5">
    <source>
        <dbReference type="ARBA" id="ARBA00023180"/>
    </source>
</evidence>
<keyword evidence="1" id="KW-0147">Chitin-binding</keyword>
<keyword evidence="5" id="KW-0325">Glycoprotein</keyword>
<dbReference type="InterPro" id="IPR051940">
    <property type="entry name" value="Chitin_bind-dev_reg"/>
</dbReference>
<evidence type="ECO:0000256" key="2">
    <source>
        <dbReference type="ARBA" id="ARBA00022729"/>
    </source>
</evidence>
<feature type="domain" description="Chitin-binding type-2" evidence="8">
    <location>
        <begin position="180"/>
        <end position="244"/>
    </location>
</feature>
<dbReference type="Gene3D" id="2.170.140.10">
    <property type="entry name" value="Chitin binding domain"/>
    <property type="match status" value="3"/>
</dbReference>
<dbReference type="SUPFAM" id="SSF57625">
    <property type="entry name" value="Invertebrate chitin-binding proteins"/>
    <property type="match status" value="3"/>
</dbReference>
<dbReference type="PANTHER" id="PTHR23301:SF104">
    <property type="entry name" value="BCDNA.GH02976"/>
    <property type="match status" value="1"/>
</dbReference>
<keyword evidence="2 7" id="KW-0732">Signal</keyword>
<feature type="chain" id="PRO_5035837284" description="Chitin-binding type-2 domain-containing protein" evidence="7">
    <location>
        <begin position="20"/>
        <end position="298"/>
    </location>
</feature>
<dbReference type="Pfam" id="PF01607">
    <property type="entry name" value="CBM_14"/>
    <property type="match status" value="3"/>
</dbReference>
<comment type="caution">
    <text evidence="9">The sequence shown here is derived from an EMBL/GenBank/DDBJ whole genome shotgun (WGS) entry which is preliminary data.</text>
</comment>
<keyword evidence="10" id="KW-1185">Reference proteome</keyword>
<reference evidence="9 10" key="1">
    <citation type="submission" date="2020-04" db="EMBL/GenBank/DDBJ databases">
        <authorList>
            <person name="Alioto T."/>
            <person name="Alioto T."/>
            <person name="Gomez Garrido J."/>
        </authorList>
    </citation>
    <scope>NUCLEOTIDE SEQUENCE [LARGE SCALE GENOMIC DNA]</scope>
</reference>
<gene>
    <name evidence="9" type="ORF">CLODIP_2_CD10134</name>
</gene>
<dbReference type="InterPro" id="IPR002557">
    <property type="entry name" value="Chitin-bd_dom"/>
</dbReference>
<accession>A0A8S1DDB5</accession>
<dbReference type="InterPro" id="IPR036508">
    <property type="entry name" value="Chitin-bd_dom_sf"/>
</dbReference>
<evidence type="ECO:0000256" key="4">
    <source>
        <dbReference type="ARBA" id="ARBA00023157"/>
    </source>
</evidence>
<dbReference type="Proteomes" id="UP000494165">
    <property type="component" value="Unassembled WGS sequence"/>
</dbReference>
<dbReference type="PROSITE" id="PS50940">
    <property type="entry name" value="CHIT_BIND_II"/>
    <property type="match status" value="3"/>
</dbReference>
<proteinExistence type="predicted"/>
<dbReference type="PANTHER" id="PTHR23301">
    <property type="entry name" value="CHITIN BINDING PERITROPHIN-A"/>
    <property type="match status" value="1"/>
</dbReference>
<dbReference type="PROSITE" id="PS51257">
    <property type="entry name" value="PROKAR_LIPOPROTEIN"/>
    <property type="match status" value="1"/>
</dbReference>
<name>A0A8S1DDB5_9INSE</name>
<evidence type="ECO:0000256" key="1">
    <source>
        <dbReference type="ARBA" id="ARBA00022669"/>
    </source>
</evidence>
<evidence type="ECO:0000259" key="8">
    <source>
        <dbReference type="PROSITE" id="PS50940"/>
    </source>
</evidence>
<protein>
    <recommendedName>
        <fullName evidence="8">Chitin-binding type-2 domain-containing protein</fullName>
    </recommendedName>
</protein>
<feature type="domain" description="Chitin-binding type-2" evidence="8">
    <location>
        <begin position="115"/>
        <end position="175"/>
    </location>
</feature>
<dbReference type="GO" id="GO:0008061">
    <property type="term" value="F:chitin binding"/>
    <property type="evidence" value="ECO:0007669"/>
    <property type="project" value="UniProtKB-KW"/>
</dbReference>
<feature type="domain" description="Chitin-binding type-2" evidence="8">
    <location>
        <begin position="47"/>
        <end position="105"/>
    </location>
</feature>
<dbReference type="EMBL" id="CADEPI010000159">
    <property type="protein sequence ID" value="CAB3378175.1"/>
    <property type="molecule type" value="Genomic_DNA"/>
</dbReference>
<feature type="region of interest" description="Disordered" evidence="6">
    <location>
        <begin position="254"/>
        <end position="298"/>
    </location>
</feature>
<feature type="region of interest" description="Disordered" evidence="6">
    <location>
        <begin position="24"/>
        <end position="48"/>
    </location>
</feature>
<dbReference type="OrthoDB" id="439917at2759"/>
<keyword evidence="3" id="KW-0677">Repeat</keyword>
<dbReference type="AlphaFoldDB" id="A0A8S1DDB5"/>